<feature type="region of interest" description="Disordered" evidence="1">
    <location>
        <begin position="94"/>
        <end position="148"/>
    </location>
</feature>
<dbReference type="EMBL" id="LR743590">
    <property type="protein sequence ID" value="CAA2617854.1"/>
    <property type="molecule type" value="Genomic_DNA"/>
</dbReference>
<dbReference type="EMBL" id="LR746266">
    <property type="protein sequence ID" value="CAA7393626.1"/>
    <property type="molecule type" value="Genomic_DNA"/>
</dbReference>
<dbReference type="Proteomes" id="UP000663760">
    <property type="component" value="Chromosome 3"/>
</dbReference>
<reference evidence="2" key="1">
    <citation type="submission" date="2019-12" db="EMBL/GenBank/DDBJ databases">
        <authorList>
            <person name="Scholz U."/>
            <person name="Mascher M."/>
            <person name="Fiebig A."/>
        </authorList>
    </citation>
    <scope>NUCLEOTIDE SEQUENCE</scope>
</reference>
<protein>
    <submittedName>
        <fullName evidence="2">Uncharacterized protein</fullName>
    </submittedName>
</protein>
<sequence length="327" mass="35486">MKFFMTTVKSLRASLFGVLDYPLQHDCSCPPDVPATPVRLLPQVLDALHEGRQLRPDVVDGEFHRLLVPEGELVDENTDAVQVLDRDEGAHLHVLPQRVKPLPHGAQRDGSGGGQGCRNGRHGDGGGHHRTDQDSRTGGGKDDAGDPPPHLGRFQFLIELLLMLPVDRLEDPEEVLGEGVPGSGVLLLVVYLFCVGLKALKCDVEDQLAVAGLLQALLEGGAEVQSLQAVLEVLFHESRITLTTSWFISRRQLVTSLRDSKERDRTSTPMARVEMTRLELSSAMNCILLPEETEEEVAGISIGIVLAPWPLTSTGGGDGVLLAFLLT</sequence>
<evidence type="ECO:0000313" key="2">
    <source>
        <dbReference type="EMBL" id="CAA2617854.1"/>
    </source>
</evidence>
<name>A0A7I8IK78_SPIIN</name>
<feature type="compositionally biased region" description="Basic and acidic residues" evidence="1">
    <location>
        <begin position="121"/>
        <end position="144"/>
    </location>
</feature>
<gene>
    <name evidence="2" type="ORF">SI7747_03004016</name>
    <name evidence="3" type="ORF">SI8410_03004352</name>
</gene>
<organism evidence="2">
    <name type="scientific">Spirodela intermedia</name>
    <name type="common">Intermediate duckweed</name>
    <dbReference type="NCBI Taxonomy" id="51605"/>
    <lineage>
        <taxon>Eukaryota</taxon>
        <taxon>Viridiplantae</taxon>
        <taxon>Streptophyta</taxon>
        <taxon>Embryophyta</taxon>
        <taxon>Tracheophyta</taxon>
        <taxon>Spermatophyta</taxon>
        <taxon>Magnoliopsida</taxon>
        <taxon>Liliopsida</taxon>
        <taxon>Araceae</taxon>
        <taxon>Lemnoideae</taxon>
        <taxon>Spirodela</taxon>
    </lineage>
</organism>
<evidence type="ECO:0000313" key="4">
    <source>
        <dbReference type="Proteomes" id="UP000663760"/>
    </source>
</evidence>
<evidence type="ECO:0000313" key="3">
    <source>
        <dbReference type="EMBL" id="CAA7393626.1"/>
    </source>
</evidence>
<keyword evidence="4" id="KW-1185">Reference proteome</keyword>
<proteinExistence type="predicted"/>
<evidence type="ECO:0000256" key="1">
    <source>
        <dbReference type="SAM" id="MobiDB-lite"/>
    </source>
</evidence>
<accession>A0A7I8IK78</accession>
<dbReference type="AlphaFoldDB" id="A0A7I8IK78"/>